<dbReference type="KEGG" id="scm:SCHCO_02667210"/>
<dbReference type="Gene3D" id="3.40.50.1820">
    <property type="entry name" value="alpha/beta hydrolase"/>
    <property type="match status" value="1"/>
</dbReference>
<reference evidence="5 6" key="1">
    <citation type="journal article" date="2010" name="Nat. Biotechnol.">
        <title>Genome sequence of the model mushroom Schizophyllum commune.</title>
        <authorList>
            <person name="Ohm R.A."/>
            <person name="de Jong J.F."/>
            <person name="Lugones L.G."/>
            <person name="Aerts A."/>
            <person name="Kothe E."/>
            <person name="Stajich J.E."/>
            <person name="de Vries R.P."/>
            <person name="Record E."/>
            <person name="Levasseur A."/>
            <person name="Baker S.E."/>
            <person name="Bartholomew K.A."/>
            <person name="Coutinho P.M."/>
            <person name="Erdmann S."/>
            <person name="Fowler T.J."/>
            <person name="Gathman A.C."/>
            <person name="Lombard V."/>
            <person name="Henrissat B."/>
            <person name="Knabe N."/>
            <person name="Kuees U."/>
            <person name="Lilly W.W."/>
            <person name="Lindquist E."/>
            <person name="Lucas S."/>
            <person name="Magnuson J.K."/>
            <person name="Piumi F."/>
            <person name="Raudaskoski M."/>
            <person name="Salamov A."/>
            <person name="Schmutz J."/>
            <person name="Schwarze F.W.M.R."/>
            <person name="vanKuyk P.A."/>
            <person name="Horton J.S."/>
            <person name="Grigoriev I.V."/>
            <person name="Woesten H.A.B."/>
        </authorList>
    </citation>
    <scope>NUCLEOTIDE SEQUENCE [LARGE SCALE GENOMIC DNA]</scope>
    <source>
        <strain evidence="6">H4-8 / FGSC 9210</strain>
    </source>
</reference>
<evidence type="ECO:0000313" key="6">
    <source>
        <dbReference type="Proteomes" id="UP000007431"/>
    </source>
</evidence>
<dbReference type="AlphaFoldDB" id="D8PKH4"/>
<gene>
    <name evidence="5" type="ORF">SCHCODRAFT_83939</name>
</gene>
<keyword evidence="6" id="KW-1185">Reference proteome</keyword>
<dbReference type="InterPro" id="IPR029058">
    <property type="entry name" value="AB_hydrolase_fold"/>
</dbReference>
<dbReference type="GO" id="GO:0016787">
    <property type="term" value="F:hydrolase activity"/>
    <property type="evidence" value="ECO:0007669"/>
    <property type="project" value="UniProtKB-KW"/>
</dbReference>
<comment type="similarity">
    <text evidence="1 3">Belongs to the type-B carboxylesterase/lipase family.</text>
</comment>
<feature type="domain" description="Carboxylesterase type B" evidence="4">
    <location>
        <begin position="2"/>
        <end position="423"/>
    </location>
</feature>
<dbReference type="EMBL" id="GL377302">
    <property type="protein sequence ID" value="EFJ03305.1"/>
    <property type="molecule type" value="Genomic_DNA"/>
</dbReference>
<dbReference type="InterPro" id="IPR050309">
    <property type="entry name" value="Type-B_Carboxylest/Lipase"/>
</dbReference>
<evidence type="ECO:0000256" key="2">
    <source>
        <dbReference type="ARBA" id="ARBA00022801"/>
    </source>
</evidence>
<dbReference type="GeneID" id="9588558"/>
<dbReference type="Proteomes" id="UP000007431">
    <property type="component" value="Unassembled WGS sequence"/>
</dbReference>
<dbReference type="PROSITE" id="PS00122">
    <property type="entry name" value="CARBOXYLESTERASE_B_1"/>
    <property type="match status" value="1"/>
</dbReference>
<dbReference type="InParanoid" id="D8PKH4"/>
<evidence type="ECO:0000259" key="4">
    <source>
        <dbReference type="Pfam" id="PF00135"/>
    </source>
</evidence>
<evidence type="ECO:0000313" key="5">
    <source>
        <dbReference type="EMBL" id="EFJ03305.1"/>
    </source>
</evidence>
<dbReference type="OMA" id="ALFRYMK"/>
<dbReference type="Pfam" id="PF00135">
    <property type="entry name" value="COesterase"/>
    <property type="match status" value="1"/>
</dbReference>
<evidence type="ECO:0000256" key="3">
    <source>
        <dbReference type="RuleBase" id="RU361235"/>
    </source>
</evidence>
<dbReference type="EC" id="3.1.1.-" evidence="3"/>
<dbReference type="SUPFAM" id="SSF53474">
    <property type="entry name" value="alpha/beta-Hydrolases"/>
    <property type="match status" value="1"/>
</dbReference>
<keyword evidence="2 3" id="KW-0378">Hydrolase</keyword>
<proteinExistence type="inferred from homology"/>
<dbReference type="VEuPathDB" id="FungiDB:SCHCODRAFT_02667210"/>
<name>D8PKH4_SCHCM</name>
<accession>D8PKH4</accession>
<dbReference type="OrthoDB" id="408631at2759"/>
<organism evidence="6">
    <name type="scientific">Schizophyllum commune (strain H4-8 / FGSC 9210)</name>
    <name type="common">Split gill fungus</name>
    <dbReference type="NCBI Taxonomy" id="578458"/>
    <lineage>
        <taxon>Eukaryota</taxon>
        <taxon>Fungi</taxon>
        <taxon>Dikarya</taxon>
        <taxon>Basidiomycota</taxon>
        <taxon>Agaricomycotina</taxon>
        <taxon>Agaricomycetes</taxon>
        <taxon>Agaricomycetidae</taxon>
        <taxon>Agaricales</taxon>
        <taxon>Schizophyllaceae</taxon>
        <taxon>Schizophyllum</taxon>
    </lineage>
</organism>
<dbReference type="PANTHER" id="PTHR11559">
    <property type="entry name" value="CARBOXYLESTERASE"/>
    <property type="match status" value="1"/>
</dbReference>
<evidence type="ECO:0000256" key="1">
    <source>
        <dbReference type="ARBA" id="ARBA00005964"/>
    </source>
</evidence>
<dbReference type="RefSeq" id="XP_003038207.1">
    <property type="nucleotide sequence ID" value="XM_003038161.1"/>
</dbReference>
<dbReference type="eggNOG" id="KOG4389">
    <property type="taxonomic scope" value="Eukaryota"/>
</dbReference>
<dbReference type="HOGENOM" id="CLU_006586_10_1_1"/>
<dbReference type="InterPro" id="IPR002018">
    <property type="entry name" value="CarbesteraseB"/>
</dbReference>
<protein>
    <recommendedName>
        <fullName evidence="3">Carboxylic ester hydrolase</fullName>
        <ecNumber evidence="3">3.1.1.-</ecNumber>
    </recommendedName>
</protein>
<sequence>MPVLFWIYGGGFYQGSTSQYNMTNLVEQSVKRGTPVMVVTSNYRVGPLGFPQGNEAQDDGVLNLGILDAKVALEWAQENIGAFGGDDSKITVFGLSAGSIIISILMLDPNFSELARAAILESGWAATLPLKYPTDNEAAWRSFVHGIPECASTIDNSTTLDCLRGLDNSSALLANINPQDAYGASLFPFGPVIDGPGGVVPDLPSNLYAHGNYTLLPTISGNVLDEGTLFVPNPYANLTTDTIVDVFIKNFSTPLIDAEVFSSSIAKVVSLYPEDPSAGSPYGTGNETFGLHPGYKRIASLVGDINFDALRRGWAQMSASAGVPTYNFLFSQPQPGYPPALGVPHGSNNAYQFGTEEPADLALATAIMDYWLSFATSLDPNDGLGSARPEWPAYDVDTEVLLQLQDGNITTIPDDYRKEKIDFVLENPLVFHH</sequence>
<dbReference type="InterPro" id="IPR019826">
    <property type="entry name" value="Carboxylesterase_B_AS"/>
</dbReference>